<dbReference type="InterPro" id="IPR011295">
    <property type="entry name" value="UbiH"/>
</dbReference>
<organism evidence="10 11">
    <name type="scientific">Shewanella cyperi</name>
    <dbReference type="NCBI Taxonomy" id="2814292"/>
    <lineage>
        <taxon>Bacteria</taxon>
        <taxon>Pseudomonadati</taxon>
        <taxon>Pseudomonadota</taxon>
        <taxon>Gammaproteobacteria</taxon>
        <taxon>Alteromonadales</taxon>
        <taxon>Shewanellaceae</taxon>
        <taxon>Shewanella</taxon>
    </lineage>
</organism>
<gene>
    <name evidence="10" type="primary">ubiH</name>
    <name evidence="10" type="ORF">JYB88_03470</name>
</gene>
<dbReference type="InterPro" id="IPR002938">
    <property type="entry name" value="FAD-bd"/>
</dbReference>
<dbReference type="Gene3D" id="3.50.50.60">
    <property type="entry name" value="FAD/NAD(P)-binding domain"/>
    <property type="match status" value="2"/>
</dbReference>
<accession>A0A974XNX5</accession>
<dbReference type="GO" id="GO:0008681">
    <property type="term" value="F:2-octaprenyl-6-methoxyphenol hydroxylase activity"/>
    <property type="evidence" value="ECO:0007669"/>
    <property type="project" value="InterPro"/>
</dbReference>
<protein>
    <submittedName>
        <fullName evidence="10">2-octaprenyl-6-methoxyphenyl hydroxylase</fullName>
    </submittedName>
</protein>
<feature type="transmembrane region" description="Helical" evidence="8">
    <location>
        <begin position="12"/>
        <end position="32"/>
    </location>
</feature>
<keyword evidence="4" id="KW-0285">Flavoprotein</keyword>
<dbReference type="NCBIfam" id="TIGR01988">
    <property type="entry name" value="Ubi-OHases"/>
    <property type="match status" value="1"/>
</dbReference>
<dbReference type="PANTHER" id="PTHR43876">
    <property type="entry name" value="UBIQUINONE BIOSYNTHESIS MONOOXYGENASE COQ6, MITOCHONDRIAL"/>
    <property type="match status" value="1"/>
</dbReference>
<evidence type="ECO:0000256" key="2">
    <source>
        <dbReference type="ARBA" id="ARBA00004749"/>
    </source>
</evidence>
<keyword evidence="7" id="KW-0503">Monooxygenase</keyword>
<dbReference type="GO" id="GO:0006744">
    <property type="term" value="P:ubiquinone biosynthetic process"/>
    <property type="evidence" value="ECO:0007669"/>
    <property type="project" value="InterPro"/>
</dbReference>
<dbReference type="AlphaFoldDB" id="A0A974XNX5"/>
<feature type="domain" description="FAD-binding" evidence="9">
    <location>
        <begin position="14"/>
        <end position="354"/>
    </location>
</feature>
<evidence type="ECO:0000313" key="11">
    <source>
        <dbReference type="Proteomes" id="UP000663281"/>
    </source>
</evidence>
<keyword evidence="11" id="KW-1185">Reference proteome</keyword>
<dbReference type="PROSITE" id="PS01304">
    <property type="entry name" value="UBIH"/>
    <property type="match status" value="1"/>
</dbReference>
<dbReference type="InterPro" id="IPR010971">
    <property type="entry name" value="UbiH/COQ6"/>
</dbReference>
<comment type="similarity">
    <text evidence="3">Belongs to the UbiH/COQ6 family.</text>
</comment>
<dbReference type="RefSeq" id="WP_207325513.1">
    <property type="nucleotide sequence ID" value="NZ_CP071504.1"/>
</dbReference>
<keyword evidence="6" id="KW-0560">Oxidoreductase</keyword>
<dbReference type="PRINTS" id="PR00420">
    <property type="entry name" value="RNGMNOXGNASE"/>
</dbReference>
<reference evidence="10 11" key="1">
    <citation type="submission" date="2021-03" db="EMBL/GenBank/DDBJ databases">
        <title>Novel species identification of genus Shewanella.</title>
        <authorList>
            <person name="Liu G."/>
            <person name="Zhang Q."/>
        </authorList>
    </citation>
    <scope>NUCLEOTIDE SEQUENCE [LARGE SCALE GENOMIC DNA]</scope>
    <source>
        <strain evidence="10 11">FJAT-53726</strain>
    </source>
</reference>
<keyword evidence="5" id="KW-0274">FAD</keyword>
<evidence type="ECO:0000256" key="7">
    <source>
        <dbReference type="ARBA" id="ARBA00023033"/>
    </source>
</evidence>
<dbReference type="SUPFAM" id="SSF51905">
    <property type="entry name" value="FAD/NAD(P)-binding domain"/>
    <property type="match status" value="1"/>
</dbReference>
<evidence type="ECO:0000256" key="5">
    <source>
        <dbReference type="ARBA" id="ARBA00022827"/>
    </source>
</evidence>
<evidence type="ECO:0000259" key="9">
    <source>
        <dbReference type="Pfam" id="PF01494"/>
    </source>
</evidence>
<dbReference type="Pfam" id="PF01494">
    <property type="entry name" value="FAD_binding_3"/>
    <property type="match status" value="1"/>
</dbReference>
<name>A0A974XNX5_9GAMM</name>
<keyword evidence="8" id="KW-1133">Transmembrane helix</keyword>
<evidence type="ECO:0000256" key="3">
    <source>
        <dbReference type="ARBA" id="ARBA00005349"/>
    </source>
</evidence>
<sequence>MNPSTPESAPQALDIAIIGAAMAGATLALALAKRAKALGRPLRIALIEAHEQGSGHPGFDARSIAIAHGSVTELKRLGLWSLLAPLGCAINDIHISDRGHFGMTELNRDGFDLPFLGQVVELEAVGQKLLAAVKDAGITIYCPDGLRELASDSDGHTLTLESGVRLRTKLLVAADGLHSRVRECFNLPLESRDFAQCGLVANIGCDRPHGHWAWERFTDTGPLALLPMQDSAGQHRLSLVWALPPEEAERLASADEALFLSQLQRAFGSRAGKFISVGKRHVYPLKLSFMPRPIHHRCVFVGNAAQTLHPIAGQGFNLGLRDVVDLLQVLDSALVAGTDVGEHSLLHHYLELRTDDRNQTLCNIEALVRGFSNQYWPLVAGRSLGLRLLSWCPPLKAPVASRAMGWRRGKRLSENC</sequence>
<dbReference type="KEGG" id="scyp:JYB88_03470"/>
<keyword evidence="8" id="KW-0472">Membrane</keyword>
<dbReference type="PANTHER" id="PTHR43876:SF8">
    <property type="entry name" value="2-OCTAPRENYL-6-METHOXYPHENOL HYDROXYLASE"/>
    <property type="match status" value="1"/>
</dbReference>
<dbReference type="EMBL" id="CP071504">
    <property type="protein sequence ID" value="QSX30733.1"/>
    <property type="molecule type" value="Genomic_DNA"/>
</dbReference>
<dbReference type="InterPro" id="IPR036188">
    <property type="entry name" value="FAD/NAD-bd_sf"/>
</dbReference>
<dbReference type="NCBIfam" id="NF004356">
    <property type="entry name" value="PRK05732.1"/>
    <property type="match status" value="1"/>
</dbReference>
<dbReference type="GO" id="GO:0071949">
    <property type="term" value="F:FAD binding"/>
    <property type="evidence" value="ECO:0007669"/>
    <property type="project" value="InterPro"/>
</dbReference>
<evidence type="ECO:0000313" key="10">
    <source>
        <dbReference type="EMBL" id="QSX30733.1"/>
    </source>
</evidence>
<evidence type="ECO:0000256" key="6">
    <source>
        <dbReference type="ARBA" id="ARBA00023002"/>
    </source>
</evidence>
<evidence type="ECO:0000256" key="8">
    <source>
        <dbReference type="SAM" id="Phobius"/>
    </source>
</evidence>
<comment type="pathway">
    <text evidence="2">Cofactor biosynthesis; ubiquinone biosynthesis.</text>
</comment>
<proteinExistence type="inferred from homology"/>
<dbReference type="InterPro" id="IPR018168">
    <property type="entry name" value="Ubi_Hdrlase_CS"/>
</dbReference>
<evidence type="ECO:0000256" key="4">
    <source>
        <dbReference type="ARBA" id="ARBA00022630"/>
    </source>
</evidence>
<dbReference type="NCBIfam" id="TIGR01984">
    <property type="entry name" value="UbiH"/>
    <property type="match status" value="1"/>
</dbReference>
<dbReference type="Proteomes" id="UP000663281">
    <property type="component" value="Chromosome"/>
</dbReference>
<dbReference type="InterPro" id="IPR051205">
    <property type="entry name" value="UbiH/COQ6_monooxygenase"/>
</dbReference>
<keyword evidence="8" id="KW-0812">Transmembrane</keyword>
<comment type="cofactor">
    <cofactor evidence="1">
        <name>FAD</name>
        <dbReference type="ChEBI" id="CHEBI:57692"/>
    </cofactor>
</comment>
<evidence type="ECO:0000256" key="1">
    <source>
        <dbReference type="ARBA" id="ARBA00001974"/>
    </source>
</evidence>